<dbReference type="InterPro" id="IPR027417">
    <property type="entry name" value="P-loop_NTPase"/>
</dbReference>
<dbReference type="InterPro" id="IPR036640">
    <property type="entry name" value="ABC1_TM_sf"/>
</dbReference>
<name>A0A9W8UK79_AKAMU</name>
<proteinExistence type="predicted"/>
<keyword evidence="5" id="KW-0067">ATP-binding</keyword>
<dbReference type="RefSeq" id="XP_056051838.1">
    <property type="nucleotide sequence ID" value="XM_056199938.1"/>
</dbReference>
<feature type="transmembrane region" description="Helical" evidence="8">
    <location>
        <begin position="161"/>
        <end position="179"/>
    </location>
</feature>
<accession>A0A9W8UK79</accession>
<comment type="subcellular location">
    <subcellularLocation>
        <location evidence="1">Membrane</location>
    </subcellularLocation>
</comment>
<dbReference type="AlphaFoldDB" id="A0A9W8UK79"/>
<dbReference type="SUPFAM" id="SSF90123">
    <property type="entry name" value="ABC transporter transmembrane region"/>
    <property type="match status" value="2"/>
</dbReference>
<keyword evidence="2" id="KW-0813">Transport</keyword>
<dbReference type="Pfam" id="PF00664">
    <property type="entry name" value="ABC_membrane"/>
    <property type="match status" value="1"/>
</dbReference>
<feature type="transmembrane region" description="Helical" evidence="8">
    <location>
        <begin position="185"/>
        <end position="203"/>
    </location>
</feature>
<evidence type="ECO:0000256" key="6">
    <source>
        <dbReference type="ARBA" id="ARBA00022989"/>
    </source>
</evidence>
<dbReference type="SUPFAM" id="SSF52540">
    <property type="entry name" value="P-loop containing nucleoside triphosphate hydrolases"/>
    <property type="match status" value="2"/>
</dbReference>
<comment type="caution">
    <text evidence="11">The sequence shown here is derived from an EMBL/GenBank/DDBJ whole genome shotgun (WGS) entry which is preliminary data.</text>
</comment>
<dbReference type="EMBL" id="JAJHUN010000009">
    <property type="protein sequence ID" value="KAJ4150124.1"/>
    <property type="molecule type" value="Genomic_DNA"/>
</dbReference>
<evidence type="ECO:0000256" key="3">
    <source>
        <dbReference type="ARBA" id="ARBA00022692"/>
    </source>
</evidence>
<feature type="transmembrane region" description="Helical" evidence="8">
    <location>
        <begin position="882"/>
        <end position="902"/>
    </location>
</feature>
<dbReference type="InterPro" id="IPR003593">
    <property type="entry name" value="AAA+_ATPase"/>
</dbReference>
<feature type="domain" description="ABC transmembrane type-1" evidence="10">
    <location>
        <begin position="668"/>
        <end position="875"/>
    </location>
</feature>
<keyword evidence="7 8" id="KW-0472">Membrane</keyword>
<feature type="domain" description="ABC transporter" evidence="9">
    <location>
        <begin position="353"/>
        <end position="580"/>
    </location>
</feature>
<dbReference type="GO" id="GO:0140359">
    <property type="term" value="F:ABC-type transporter activity"/>
    <property type="evidence" value="ECO:0007669"/>
    <property type="project" value="InterPro"/>
</dbReference>
<feature type="transmembrane region" description="Helical" evidence="8">
    <location>
        <begin position="855"/>
        <end position="876"/>
    </location>
</feature>
<dbReference type="InterPro" id="IPR003439">
    <property type="entry name" value="ABC_transporter-like_ATP-bd"/>
</dbReference>
<dbReference type="PROSITE" id="PS50929">
    <property type="entry name" value="ABC_TM1F"/>
    <property type="match status" value="1"/>
</dbReference>
<evidence type="ECO:0000256" key="5">
    <source>
        <dbReference type="ARBA" id="ARBA00022840"/>
    </source>
</evidence>
<keyword evidence="3 8" id="KW-0812">Transmembrane</keyword>
<dbReference type="Gene3D" id="1.20.1560.10">
    <property type="entry name" value="ABC transporter type 1, transmembrane domain"/>
    <property type="match status" value="1"/>
</dbReference>
<organism evidence="11 12">
    <name type="scientific">Akanthomyces muscarius</name>
    <name type="common">Entomopathogenic fungus</name>
    <name type="synonym">Lecanicillium muscarium</name>
    <dbReference type="NCBI Taxonomy" id="2231603"/>
    <lineage>
        <taxon>Eukaryota</taxon>
        <taxon>Fungi</taxon>
        <taxon>Dikarya</taxon>
        <taxon>Ascomycota</taxon>
        <taxon>Pezizomycotina</taxon>
        <taxon>Sordariomycetes</taxon>
        <taxon>Hypocreomycetidae</taxon>
        <taxon>Hypocreales</taxon>
        <taxon>Cordycipitaceae</taxon>
        <taxon>Akanthomyces</taxon>
    </lineage>
</organism>
<evidence type="ECO:0008006" key="13">
    <source>
        <dbReference type="Google" id="ProtNLM"/>
    </source>
</evidence>
<evidence type="ECO:0000259" key="10">
    <source>
        <dbReference type="PROSITE" id="PS50929"/>
    </source>
</evidence>
<gene>
    <name evidence="11" type="ORF">LMH87_010889</name>
</gene>
<evidence type="ECO:0000256" key="2">
    <source>
        <dbReference type="ARBA" id="ARBA00022448"/>
    </source>
</evidence>
<dbReference type="GeneID" id="80898048"/>
<dbReference type="PROSITE" id="PS50893">
    <property type="entry name" value="ABC_TRANSPORTER_2"/>
    <property type="match status" value="2"/>
</dbReference>
<dbReference type="InterPro" id="IPR011527">
    <property type="entry name" value="ABC1_TM_dom"/>
</dbReference>
<dbReference type="SMART" id="SM00382">
    <property type="entry name" value="AAA"/>
    <property type="match status" value="2"/>
</dbReference>
<evidence type="ECO:0000313" key="12">
    <source>
        <dbReference type="Proteomes" id="UP001144673"/>
    </source>
</evidence>
<evidence type="ECO:0000256" key="7">
    <source>
        <dbReference type="ARBA" id="ARBA00023136"/>
    </source>
</evidence>
<dbReference type="GO" id="GO:0016887">
    <property type="term" value="F:ATP hydrolysis activity"/>
    <property type="evidence" value="ECO:0007669"/>
    <property type="project" value="InterPro"/>
</dbReference>
<evidence type="ECO:0000313" key="11">
    <source>
        <dbReference type="EMBL" id="KAJ4150124.1"/>
    </source>
</evidence>
<keyword evidence="6 8" id="KW-1133">Transmembrane helix</keyword>
<evidence type="ECO:0000256" key="8">
    <source>
        <dbReference type="SAM" id="Phobius"/>
    </source>
</evidence>
<dbReference type="Pfam" id="PF00005">
    <property type="entry name" value="ABC_tran"/>
    <property type="match status" value="2"/>
</dbReference>
<protein>
    <recommendedName>
        <fullName evidence="13">ABC transporter</fullName>
    </recommendedName>
</protein>
<evidence type="ECO:0000256" key="1">
    <source>
        <dbReference type="ARBA" id="ARBA00004370"/>
    </source>
</evidence>
<evidence type="ECO:0000259" key="9">
    <source>
        <dbReference type="PROSITE" id="PS50893"/>
    </source>
</evidence>
<feature type="transmembrane region" description="Helical" evidence="8">
    <location>
        <begin position="668"/>
        <end position="687"/>
    </location>
</feature>
<evidence type="ECO:0000256" key="4">
    <source>
        <dbReference type="ARBA" id="ARBA00022741"/>
    </source>
</evidence>
<reference evidence="11" key="1">
    <citation type="journal article" date="2023" name="Access Microbiol">
        <title>De-novo genome assembly for Akanthomyces muscarius, a biocontrol agent of insect agricultural pests.</title>
        <authorList>
            <person name="Erdos Z."/>
            <person name="Studholme D.J."/>
            <person name="Raymond B."/>
            <person name="Sharma M."/>
        </authorList>
    </citation>
    <scope>NUCLEOTIDE SEQUENCE</scope>
    <source>
        <strain evidence="11">Ve6</strain>
    </source>
</reference>
<feature type="domain" description="ABC transporter" evidence="9">
    <location>
        <begin position="947"/>
        <end position="1188"/>
    </location>
</feature>
<dbReference type="Proteomes" id="UP001144673">
    <property type="component" value="Chromosome 4"/>
</dbReference>
<dbReference type="PANTHER" id="PTHR24223:SF399">
    <property type="entry name" value="ABC TRANSPORTER ATNG"/>
    <property type="match status" value="1"/>
</dbReference>
<feature type="transmembrane region" description="Helical" evidence="8">
    <location>
        <begin position="249"/>
        <end position="273"/>
    </location>
</feature>
<dbReference type="GO" id="GO:0016020">
    <property type="term" value="C:membrane"/>
    <property type="evidence" value="ECO:0007669"/>
    <property type="project" value="UniProtKB-SubCell"/>
</dbReference>
<sequence length="1191" mass="132120">MALTPENGMKPPQVLADRFMQCWIPADKSSKNSLFKACTRALLWYHVSFFILYFFYLCFMFAQVMLIEYVIGVVQHIDISGPTMRTALIATLARYMGSTITMQGARTLQNRVLVYTKSMLVMAVHDKKLKLDSEMFLDSSLERVLSADIESAVDYMRGTQAFLVTIISALIGSTVLYHLVGSTCLIPVLLAPIYFAVEAGYFAEKASLYSLYRLRNIKMMGLGTVLSNYLERLNIEEVHSRLQYRRGHLTLCALSTVLKTVVPVTILASGMFITQNLDISNVGRVFAVYTAVQLVGEFAIPQRFPISGLWEGAPAFLSLQKFLALKELHAHRHIVATETAQVSSAHVSHGGVIQLHSITITLNEGDEILKDVDLHIQSNRITMVAGPVGCGKTTLLRTLLGEITPAAGSITIACGSMSYCAQLTWLPSLTFREIILWGHTYIAERYRAVIIACCLDGDFLHWPEGDSTSVGNPKYALTRSAKQRLALARALYAQSAVLIFDEALSFVDPSTSAIIAENLFGLAGFLSTRDCTVVMATNSYNYLRFAHNILEVKPDGSIWEHCNLSGLINSTPTPGFVELDGQTLASAPAAPSDGTVALQTFATKENEDFANAGFTIQNFHNLVYILRPSGYVKMCAWPCATILACLVQNLPELFLALSYDLGELKPAYIGYVAVIGIANVFTNRAWVSMLSFKMSGVIGETMHRNLVQTLLRATPEFISSNSHSNIITLFQDDLEGVSHLFSTAYGRSSFMVMQLLFVVILTSFSVRYGFLLGIISLVFVYVTQRAYLSTQKRLRFRHSQSKEAYDAFVLQTTAGLEHIRAFDQQMQTRRELQVRLHCTLKLDYSIAQVLCRLQLLAELWHCFLAVSVVSLALVFPSQTSRGILALTLLCLADTAYFSFGMMDAMDMMEERLYNASRIRKFCEETPQEEDGQNNCSPQREWPSAGDIDFLRATVTAGHDAVFPGHGVRGANVSIEAGQKVGLGGYPDHGQSSVILAVLRMVDYSGDIRIDGKDIKTIPREVLRSKITTITEDGIAISGSVRINVDPYSITEDRFTDVDLISMLTRVGLWQIVSRRGGLDADISHMHFSLGHLQLLNLARGALHKRRAGTRIVLIDEATSRLDVDTEFQMSDFMDGEFAGATVLIVAQRLQCFETADVVLMMREGRVDSILRQDEDTGEWYEDFDRADGGAV</sequence>
<feature type="transmembrane region" description="Helical" evidence="8">
    <location>
        <begin position="43"/>
        <end position="62"/>
    </location>
</feature>
<keyword evidence="12" id="KW-1185">Reference proteome</keyword>
<keyword evidence="4" id="KW-0547">Nucleotide-binding</keyword>
<dbReference type="Gene3D" id="3.40.50.300">
    <property type="entry name" value="P-loop containing nucleotide triphosphate hydrolases"/>
    <property type="match status" value="2"/>
</dbReference>
<dbReference type="GO" id="GO:0005524">
    <property type="term" value="F:ATP binding"/>
    <property type="evidence" value="ECO:0007669"/>
    <property type="project" value="UniProtKB-KW"/>
</dbReference>
<dbReference type="InterPro" id="IPR050173">
    <property type="entry name" value="ABC_transporter_C-like"/>
</dbReference>
<dbReference type="KEGG" id="amus:LMH87_010889"/>
<dbReference type="PANTHER" id="PTHR24223">
    <property type="entry name" value="ATP-BINDING CASSETTE SUB-FAMILY C"/>
    <property type="match status" value="1"/>
</dbReference>